<dbReference type="Proteomes" id="UP000605846">
    <property type="component" value="Unassembled WGS sequence"/>
</dbReference>
<name>A0A8H7BK48_9FUNG</name>
<dbReference type="EMBL" id="JABAYA010000272">
    <property type="protein sequence ID" value="KAF7721380.1"/>
    <property type="molecule type" value="Genomic_DNA"/>
</dbReference>
<comment type="caution">
    <text evidence="1">The sequence shown here is derived from an EMBL/GenBank/DDBJ whole genome shotgun (WGS) entry which is preliminary data.</text>
</comment>
<accession>A0A8H7BK48</accession>
<protein>
    <submittedName>
        <fullName evidence="1">Uncharacterized protein</fullName>
    </submittedName>
</protein>
<reference evidence="1" key="1">
    <citation type="submission" date="2020-01" db="EMBL/GenBank/DDBJ databases">
        <title>Genome Sequencing of Three Apophysomyces-Like Fungal Strains Confirms a Novel Fungal Genus in the Mucoromycota with divergent Burkholderia-like Endosymbiotic Bacteria.</title>
        <authorList>
            <person name="Stajich J.E."/>
            <person name="Macias A.M."/>
            <person name="Carter-House D."/>
            <person name="Lovett B."/>
            <person name="Kasson L.R."/>
            <person name="Berry K."/>
            <person name="Grigoriev I."/>
            <person name="Chang Y."/>
            <person name="Spatafora J."/>
            <person name="Kasson M.T."/>
        </authorList>
    </citation>
    <scope>NUCLEOTIDE SEQUENCE</scope>
    <source>
        <strain evidence="1">NRRL A-21654</strain>
    </source>
</reference>
<dbReference type="OrthoDB" id="2244190at2759"/>
<evidence type="ECO:0000313" key="2">
    <source>
        <dbReference type="Proteomes" id="UP000605846"/>
    </source>
</evidence>
<sequence length="205" mass="23483">FTKVLDEVLNDTKFQILDGESTCKASKSIARVHEEIFGSSIPLDLILATQGEELSTSEWKKLKVPTNMSMPQQGKNIRMNKAILTYLSNLPITNDDDNVFTVGMDFTGPMGYMFAIKRVEDIYVVCRLSTLIMPTYLYELSSFVDTLDRLYAWRHHHLRLKDIVLPAIRKRDPQIFFFNVLGCSELIDGDISPNMFLTPTHSREK</sequence>
<evidence type="ECO:0000313" key="1">
    <source>
        <dbReference type="EMBL" id="KAF7721380.1"/>
    </source>
</evidence>
<feature type="non-terminal residue" evidence="1">
    <location>
        <position position="1"/>
    </location>
</feature>
<proteinExistence type="predicted"/>
<keyword evidence="2" id="KW-1185">Reference proteome</keyword>
<gene>
    <name evidence="1" type="ORF">EC973_004809</name>
</gene>
<organism evidence="1 2">
    <name type="scientific">Apophysomyces ossiformis</name>
    <dbReference type="NCBI Taxonomy" id="679940"/>
    <lineage>
        <taxon>Eukaryota</taxon>
        <taxon>Fungi</taxon>
        <taxon>Fungi incertae sedis</taxon>
        <taxon>Mucoromycota</taxon>
        <taxon>Mucoromycotina</taxon>
        <taxon>Mucoromycetes</taxon>
        <taxon>Mucorales</taxon>
        <taxon>Mucorineae</taxon>
        <taxon>Mucoraceae</taxon>
        <taxon>Apophysomyces</taxon>
    </lineage>
</organism>
<dbReference type="AlphaFoldDB" id="A0A8H7BK48"/>